<dbReference type="Gene3D" id="3.20.20.300">
    <property type="entry name" value="Glycoside hydrolase, family 3, N-terminal domain"/>
    <property type="match status" value="1"/>
</dbReference>
<dbReference type="RefSeq" id="WP_058450979.1">
    <property type="nucleotide sequence ID" value="NZ_CAAAIB010000001.1"/>
</dbReference>
<comment type="similarity">
    <text evidence="2">Belongs to the glycosyl hydrolase 3 family.</text>
</comment>
<dbReference type="PROSITE" id="PS00775">
    <property type="entry name" value="GLYCOSYL_HYDROL_F3"/>
    <property type="match status" value="1"/>
</dbReference>
<comment type="caution">
    <text evidence="8">The sequence shown here is derived from an EMBL/GenBank/DDBJ whole genome shotgun (WGS) entry which is preliminary data.</text>
</comment>
<keyword evidence="5" id="KW-0326">Glycosidase</keyword>
<feature type="domain" description="Glycoside hydrolase family 3 N-terminal" evidence="7">
    <location>
        <begin position="44"/>
        <end position="406"/>
    </location>
</feature>
<evidence type="ECO:0000256" key="6">
    <source>
        <dbReference type="SAM" id="SignalP"/>
    </source>
</evidence>
<protein>
    <recommendedName>
        <fullName evidence="3">beta-N-acetylhexosaminidase</fullName>
        <ecNumber evidence="3">3.2.1.52</ecNumber>
    </recommendedName>
</protein>
<dbReference type="GO" id="GO:0009254">
    <property type="term" value="P:peptidoglycan turnover"/>
    <property type="evidence" value="ECO:0007669"/>
    <property type="project" value="TreeGrafter"/>
</dbReference>
<dbReference type="InterPro" id="IPR017853">
    <property type="entry name" value="GH"/>
</dbReference>
<feature type="signal peptide" evidence="6">
    <location>
        <begin position="1"/>
        <end position="22"/>
    </location>
</feature>
<dbReference type="Proteomes" id="UP000054908">
    <property type="component" value="Unassembled WGS sequence"/>
</dbReference>
<dbReference type="InterPro" id="IPR036962">
    <property type="entry name" value="Glyco_hydro_3_N_sf"/>
</dbReference>
<dbReference type="PANTHER" id="PTHR30480:SF13">
    <property type="entry name" value="BETA-HEXOSAMINIDASE"/>
    <property type="match status" value="1"/>
</dbReference>
<dbReference type="PATRIC" id="fig|466.6.peg.146"/>
<dbReference type="InterPro" id="IPR019800">
    <property type="entry name" value="Glyco_hydro_3_AS"/>
</dbReference>
<dbReference type="GO" id="GO:0005975">
    <property type="term" value="P:carbohydrate metabolic process"/>
    <property type="evidence" value="ECO:0007669"/>
    <property type="project" value="InterPro"/>
</dbReference>
<evidence type="ECO:0000256" key="1">
    <source>
        <dbReference type="ARBA" id="ARBA00001231"/>
    </source>
</evidence>
<sequence>MKKLTRFSMLVFGILFSKLFYAEHSFPTESIEQQALNRLQQMSVKEKIGQKLMLDFRYWCPSQPENHQLCTQDFVSMNPTVQTIISQNNIGGIILFSNNLKDIPQITSLTDAFQQTMHKAQRLPLLIGTDQEGGIVSRLPRDSSVTFPGNMAIAAAHLGQPEEPYNSKIAKVMAKNLKAVGISIDFAPDVDVNVNPLNPIINVRSFSDDPELVHQLGLQFTQAMQEEGIAATLKHFPGHGDTVIDSHIGLPIVTHTLEQAMQIDLYPFKQIIEHHPPELIMTAHIQFPALDDSLIYADKSGKNIMVPATLSHKIQSDLLRNEMKYQGVIITDALDMGAIAQNFDAAEATIKAFIAGDDIALMPITVSQPEEAHQLTELISKVETAVVEGRISAQWLDQSVLRIIKLKMKLGLLEPEPLTLSQKIARAQQIISDQSQRDLERAVTNDAITLVQNKENVLPIHALEPTRIHILTPWLEQGAGIAEEIKRLQGELQLPQDIEVSFRKMADTHLEAEKLAIDQADIVIVGNSTTKSLPLTGLKKLTPAAAFSLPQGSLVFPDLPRGDSETVTPEKNILSPLKTEMNEAQFAFQALAYAKAKGKKTIFISLFAPYDLPHYQSVSDAMLAGYNFYGYLARGPQGYYRGPSMPALTRVIFGIARAKGKLPVNIPNPIKPTENSYERGYGLTN</sequence>
<gene>
    <name evidence="8" type="ORF">Lmac_0138</name>
</gene>
<dbReference type="PANTHER" id="PTHR30480">
    <property type="entry name" value="BETA-HEXOSAMINIDASE-RELATED"/>
    <property type="match status" value="1"/>
</dbReference>
<evidence type="ECO:0000313" key="9">
    <source>
        <dbReference type="Proteomes" id="UP000054908"/>
    </source>
</evidence>
<name>A0A0W0WGX2_9GAMM</name>
<dbReference type="OrthoDB" id="9786661at2"/>
<evidence type="ECO:0000256" key="2">
    <source>
        <dbReference type="ARBA" id="ARBA00005336"/>
    </source>
</evidence>
<dbReference type="AlphaFoldDB" id="A0A0W0WGX2"/>
<evidence type="ECO:0000256" key="5">
    <source>
        <dbReference type="ARBA" id="ARBA00023295"/>
    </source>
</evidence>
<proteinExistence type="inferred from homology"/>
<dbReference type="InterPro" id="IPR050226">
    <property type="entry name" value="NagZ_Beta-hexosaminidase"/>
</dbReference>
<dbReference type="EC" id="3.2.1.52" evidence="3"/>
<dbReference type="InterPro" id="IPR001764">
    <property type="entry name" value="Glyco_hydro_3_N"/>
</dbReference>
<organism evidence="8 9">
    <name type="scientific">Legionella maceachernii</name>
    <dbReference type="NCBI Taxonomy" id="466"/>
    <lineage>
        <taxon>Bacteria</taxon>
        <taxon>Pseudomonadati</taxon>
        <taxon>Pseudomonadota</taxon>
        <taxon>Gammaproteobacteria</taxon>
        <taxon>Legionellales</taxon>
        <taxon>Legionellaceae</taxon>
        <taxon>Legionella</taxon>
    </lineage>
</organism>
<dbReference type="EMBL" id="LNYL01000004">
    <property type="protein sequence ID" value="KTD31554.1"/>
    <property type="molecule type" value="Genomic_DNA"/>
</dbReference>
<evidence type="ECO:0000313" key="8">
    <source>
        <dbReference type="EMBL" id="KTD31554.1"/>
    </source>
</evidence>
<evidence type="ECO:0000256" key="4">
    <source>
        <dbReference type="ARBA" id="ARBA00022801"/>
    </source>
</evidence>
<keyword evidence="9" id="KW-1185">Reference proteome</keyword>
<dbReference type="InterPro" id="IPR036881">
    <property type="entry name" value="Glyco_hydro_3_C_sf"/>
</dbReference>
<dbReference type="GO" id="GO:0004563">
    <property type="term" value="F:beta-N-acetylhexosaminidase activity"/>
    <property type="evidence" value="ECO:0007669"/>
    <property type="project" value="UniProtKB-EC"/>
</dbReference>
<evidence type="ECO:0000256" key="3">
    <source>
        <dbReference type="ARBA" id="ARBA00012663"/>
    </source>
</evidence>
<keyword evidence="4" id="KW-0378">Hydrolase</keyword>
<dbReference type="Pfam" id="PF00933">
    <property type="entry name" value="Glyco_hydro_3"/>
    <property type="match status" value="1"/>
</dbReference>
<dbReference type="SUPFAM" id="SSF51445">
    <property type="entry name" value="(Trans)glycosidases"/>
    <property type="match status" value="1"/>
</dbReference>
<reference evidence="8 9" key="1">
    <citation type="submission" date="2015-11" db="EMBL/GenBank/DDBJ databases">
        <title>Genomic analysis of 38 Legionella species identifies large and diverse effector repertoires.</title>
        <authorList>
            <person name="Burstein D."/>
            <person name="Amaro F."/>
            <person name="Zusman T."/>
            <person name="Lifshitz Z."/>
            <person name="Cohen O."/>
            <person name="Gilbert J.A."/>
            <person name="Pupko T."/>
            <person name="Shuman H.A."/>
            <person name="Segal G."/>
        </authorList>
    </citation>
    <scope>NUCLEOTIDE SEQUENCE [LARGE SCALE GENOMIC DNA]</scope>
    <source>
        <strain evidence="8 9">PX-1-G2-E2</strain>
    </source>
</reference>
<dbReference type="Gene3D" id="3.40.50.1700">
    <property type="entry name" value="Glycoside hydrolase family 3 C-terminal domain"/>
    <property type="match status" value="1"/>
</dbReference>
<comment type="catalytic activity">
    <reaction evidence="1">
        <text>Hydrolysis of terminal non-reducing N-acetyl-D-hexosamine residues in N-acetyl-beta-D-hexosaminides.</text>
        <dbReference type="EC" id="3.2.1.52"/>
    </reaction>
</comment>
<accession>A0A0W0WGX2</accession>
<feature type="chain" id="PRO_5006915474" description="beta-N-acetylhexosaminidase" evidence="6">
    <location>
        <begin position="23"/>
        <end position="685"/>
    </location>
</feature>
<dbReference type="STRING" id="466.Lmac_0138"/>
<evidence type="ECO:0000259" key="7">
    <source>
        <dbReference type="Pfam" id="PF00933"/>
    </source>
</evidence>
<keyword evidence="6" id="KW-0732">Signal</keyword>